<accession>A0A7C1FXD6</accession>
<sequence length="183" mass="20347">MRFALYLILLVVCTGCLAAQPLGGPVNVRIPASPTPQRDETSSFPLPGGNSGTFSLFGPPEVVTPVPDSATYRDDVDVRELYRDLAAYSDVPLRYRGTVWTVVEQNEFVFVQVKVHFGPGPEEWRAIVVMFPTYRIPVDTSVVREGVTVVVWGRPRTMLRFSDDAGHEVEQPLLLGDRIEVTE</sequence>
<comment type="caution">
    <text evidence="1">The sequence shown here is derived from an EMBL/GenBank/DDBJ whole genome shotgun (WGS) entry which is preliminary data.</text>
</comment>
<gene>
    <name evidence="1" type="ORF">ENP47_09175</name>
</gene>
<protein>
    <submittedName>
        <fullName evidence="1">Uncharacterized protein</fullName>
    </submittedName>
</protein>
<organism evidence="1">
    <name type="scientific">Thermomicrobium roseum</name>
    <dbReference type="NCBI Taxonomy" id="500"/>
    <lineage>
        <taxon>Bacteria</taxon>
        <taxon>Pseudomonadati</taxon>
        <taxon>Thermomicrobiota</taxon>
        <taxon>Thermomicrobia</taxon>
        <taxon>Thermomicrobiales</taxon>
        <taxon>Thermomicrobiaceae</taxon>
        <taxon>Thermomicrobium</taxon>
    </lineage>
</organism>
<reference evidence="1" key="1">
    <citation type="journal article" date="2020" name="mSystems">
        <title>Genome- and Community-Level Interaction Insights into Carbon Utilization and Element Cycling Functions of Hydrothermarchaeota in Hydrothermal Sediment.</title>
        <authorList>
            <person name="Zhou Z."/>
            <person name="Liu Y."/>
            <person name="Xu W."/>
            <person name="Pan J."/>
            <person name="Luo Z.H."/>
            <person name="Li M."/>
        </authorList>
    </citation>
    <scope>NUCLEOTIDE SEQUENCE [LARGE SCALE GENOMIC DNA]</scope>
    <source>
        <strain evidence="1">SpSt-222</strain>
    </source>
</reference>
<dbReference type="AlphaFoldDB" id="A0A7C1FXD6"/>
<evidence type="ECO:0000313" key="1">
    <source>
        <dbReference type="EMBL" id="HEF65754.1"/>
    </source>
</evidence>
<name>A0A7C1FXD6_THERO</name>
<dbReference type="EMBL" id="DSJL01000011">
    <property type="protein sequence ID" value="HEF65754.1"/>
    <property type="molecule type" value="Genomic_DNA"/>
</dbReference>
<proteinExistence type="predicted"/>